<keyword evidence="1" id="KW-0479">Metal-binding</keyword>
<dbReference type="PROSITE" id="PS50048">
    <property type="entry name" value="ZN2_CY6_FUNGAL_2"/>
    <property type="match status" value="1"/>
</dbReference>
<dbReference type="Proteomes" id="UP000235371">
    <property type="component" value="Unassembled WGS sequence"/>
</dbReference>
<evidence type="ECO:0000313" key="6">
    <source>
        <dbReference type="Proteomes" id="UP000235371"/>
    </source>
</evidence>
<dbReference type="Gene3D" id="4.10.240.10">
    <property type="entry name" value="Zn(2)-C6 fungal-type DNA-binding domain"/>
    <property type="match status" value="1"/>
</dbReference>
<feature type="region of interest" description="Disordered" evidence="3">
    <location>
        <begin position="41"/>
        <end position="79"/>
    </location>
</feature>
<dbReference type="SMART" id="SM00066">
    <property type="entry name" value="GAL4"/>
    <property type="match status" value="1"/>
</dbReference>
<protein>
    <recommendedName>
        <fullName evidence="4">Zn(2)-C6 fungal-type domain-containing protein</fullName>
    </recommendedName>
</protein>
<keyword evidence="2" id="KW-0539">Nucleus</keyword>
<dbReference type="InterPro" id="IPR001138">
    <property type="entry name" value="Zn2Cys6_DnaBD"/>
</dbReference>
<dbReference type="GO" id="GO:0000981">
    <property type="term" value="F:DNA-binding transcription factor activity, RNA polymerase II-specific"/>
    <property type="evidence" value="ECO:0007669"/>
    <property type="project" value="InterPro"/>
</dbReference>
<evidence type="ECO:0000256" key="2">
    <source>
        <dbReference type="ARBA" id="ARBA00023242"/>
    </source>
</evidence>
<dbReference type="Pfam" id="PF04082">
    <property type="entry name" value="Fungal_trans"/>
    <property type="match status" value="1"/>
</dbReference>
<dbReference type="PROSITE" id="PS00463">
    <property type="entry name" value="ZN2_CY6_FUNGAL_1"/>
    <property type="match status" value="1"/>
</dbReference>
<dbReference type="PANTHER" id="PTHR31668">
    <property type="entry name" value="GLUCOSE TRANSPORT TRANSCRIPTION REGULATOR RGT1-RELATED-RELATED"/>
    <property type="match status" value="1"/>
</dbReference>
<gene>
    <name evidence="5" type="ORF">K444DRAFT_530453</name>
</gene>
<dbReference type="AlphaFoldDB" id="A0A2J6T6U3"/>
<dbReference type="GO" id="GO:0003677">
    <property type="term" value="F:DNA binding"/>
    <property type="evidence" value="ECO:0007669"/>
    <property type="project" value="InterPro"/>
</dbReference>
<sequence length="586" mass="65659">MPPRACDACKARKVKCDGFEPTAPCSNCRMSDLSCQYLQVPKKRGPKPNESTHQSRKQRGNRSAHSEEPSNSNGPNVALPLSAETVSSLEAPHAISDEHLTSPWMGIAPSNVTSQTSTDINVSIQALHHDLVFALGFCMPNFTLEQIIKKCIDVHMQSLFPLCPLLHELSIRSNMKLETPLVTNLQTISDLTGGFRGSSESQEDLAKLRSYTLIVALCAGTAFLLTPESVPNPALVGNIFLHTSREMLKLYQDFDIERPDASSLVIRMFHASALHTDGKIRVAWQVLGEALRLAEQMRLYEERSFEGLDPVEARLRRTAFWQLFIMDKHSALLEDRPMTLHEFSLHGSMTTKLQDELEVQLLDPVTTIHSIEFEDRIFTGFYISQRLWATASRVVLDLQTLTRLCQCDENAVMLAEAQRMGLTGTYLRFLSVLDNLPLFLQSPETEMSTEATSTENPRRNFWVQRTNLLVTYHCLRMILLQRFIDLGLGCLLGLSDERVMLAPRKTEIAHDLINVITGVPFDSLRANGEACVIKIRRVGATILEVMQLANAPEIVSRAKSLFSPLLDVLAKLNSRASDELNKEYIG</sequence>
<dbReference type="SMART" id="SM00906">
    <property type="entry name" value="Fungal_trans"/>
    <property type="match status" value="1"/>
</dbReference>
<proteinExistence type="predicted"/>
<evidence type="ECO:0000256" key="1">
    <source>
        <dbReference type="ARBA" id="ARBA00022723"/>
    </source>
</evidence>
<dbReference type="InterPro" id="IPR036864">
    <property type="entry name" value="Zn2-C6_fun-type_DNA-bd_sf"/>
</dbReference>
<dbReference type="CDD" id="cd00067">
    <property type="entry name" value="GAL4"/>
    <property type="match status" value="1"/>
</dbReference>
<dbReference type="Pfam" id="PF00172">
    <property type="entry name" value="Zn_clus"/>
    <property type="match status" value="1"/>
</dbReference>
<reference evidence="5 6" key="1">
    <citation type="submission" date="2016-04" db="EMBL/GenBank/DDBJ databases">
        <title>A degradative enzymes factory behind the ericoid mycorrhizal symbiosis.</title>
        <authorList>
            <consortium name="DOE Joint Genome Institute"/>
            <person name="Martino E."/>
            <person name="Morin E."/>
            <person name="Grelet G."/>
            <person name="Kuo A."/>
            <person name="Kohler A."/>
            <person name="Daghino S."/>
            <person name="Barry K."/>
            <person name="Choi C."/>
            <person name="Cichocki N."/>
            <person name="Clum A."/>
            <person name="Copeland A."/>
            <person name="Hainaut M."/>
            <person name="Haridas S."/>
            <person name="Labutti K."/>
            <person name="Lindquist E."/>
            <person name="Lipzen A."/>
            <person name="Khouja H.-R."/>
            <person name="Murat C."/>
            <person name="Ohm R."/>
            <person name="Olson A."/>
            <person name="Spatafora J."/>
            <person name="Veneault-Fourrey C."/>
            <person name="Henrissat B."/>
            <person name="Grigoriev I."/>
            <person name="Martin F."/>
            <person name="Perotto S."/>
        </authorList>
    </citation>
    <scope>NUCLEOTIDE SEQUENCE [LARGE SCALE GENOMIC DNA]</scope>
    <source>
        <strain evidence="5 6">E</strain>
    </source>
</reference>
<name>A0A2J6T6U3_9HELO</name>
<accession>A0A2J6T6U3</accession>
<evidence type="ECO:0000313" key="5">
    <source>
        <dbReference type="EMBL" id="PMD58740.1"/>
    </source>
</evidence>
<dbReference type="OrthoDB" id="2283488at2759"/>
<dbReference type="GeneID" id="36582982"/>
<organism evidence="5 6">
    <name type="scientific">Hyaloscypha bicolor E</name>
    <dbReference type="NCBI Taxonomy" id="1095630"/>
    <lineage>
        <taxon>Eukaryota</taxon>
        <taxon>Fungi</taxon>
        <taxon>Dikarya</taxon>
        <taxon>Ascomycota</taxon>
        <taxon>Pezizomycotina</taxon>
        <taxon>Leotiomycetes</taxon>
        <taxon>Helotiales</taxon>
        <taxon>Hyaloscyphaceae</taxon>
        <taxon>Hyaloscypha</taxon>
        <taxon>Hyaloscypha bicolor</taxon>
    </lineage>
</organism>
<dbReference type="InterPro" id="IPR007219">
    <property type="entry name" value="XnlR_reg_dom"/>
</dbReference>
<dbReference type="GO" id="GO:0008270">
    <property type="term" value="F:zinc ion binding"/>
    <property type="evidence" value="ECO:0007669"/>
    <property type="project" value="InterPro"/>
</dbReference>
<feature type="domain" description="Zn(2)-C6 fungal-type" evidence="4">
    <location>
        <begin position="5"/>
        <end position="37"/>
    </location>
</feature>
<evidence type="ECO:0000256" key="3">
    <source>
        <dbReference type="SAM" id="MobiDB-lite"/>
    </source>
</evidence>
<keyword evidence="6" id="KW-1185">Reference proteome</keyword>
<dbReference type="InterPro" id="IPR050797">
    <property type="entry name" value="Carb_Metab_Trans_Reg"/>
</dbReference>
<dbReference type="EMBL" id="KZ613817">
    <property type="protein sequence ID" value="PMD58740.1"/>
    <property type="molecule type" value="Genomic_DNA"/>
</dbReference>
<dbReference type="CDD" id="cd12148">
    <property type="entry name" value="fungal_TF_MHR"/>
    <property type="match status" value="1"/>
</dbReference>
<dbReference type="RefSeq" id="XP_024735644.1">
    <property type="nucleotide sequence ID" value="XM_024874902.1"/>
</dbReference>
<dbReference type="SUPFAM" id="SSF57701">
    <property type="entry name" value="Zn2/Cys6 DNA-binding domain"/>
    <property type="match status" value="1"/>
</dbReference>
<dbReference type="STRING" id="1095630.A0A2J6T6U3"/>
<dbReference type="GO" id="GO:0006351">
    <property type="term" value="P:DNA-templated transcription"/>
    <property type="evidence" value="ECO:0007669"/>
    <property type="project" value="InterPro"/>
</dbReference>
<dbReference type="InParanoid" id="A0A2J6T6U3"/>
<evidence type="ECO:0000259" key="4">
    <source>
        <dbReference type="PROSITE" id="PS50048"/>
    </source>
</evidence>